<keyword evidence="10" id="KW-1185">Reference proteome</keyword>
<comment type="function">
    <text evidence="5">Multiubiquitin chain receptor involved in modulation of proteasomal degradation. Involved in nucleotide excision repair.</text>
</comment>
<dbReference type="InterPro" id="IPR000626">
    <property type="entry name" value="Ubiquitin-like_dom"/>
</dbReference>
<sequence length="323" mass="34606">MLSVTVKTVKQQTIKIEIEGTATSLDLKGKIQETLGVEYPAENQKLIFKGKILKDTEIIQEMGLNEASFIVVMVSKPKPSPVPAPAPELAPAPQVSPPSPAAPSEDVAAPPDPPQGASSAPQQSAEEMIDNLMELTGNSIPRSHVEEVLTRCENKLEIAAAILTGGEELFMPTEGGVMGPPQAQGVTPAAQDNTLEFLRSQPQFQQLRNVLQTNPQALHQILAQIEETNPQLFQLIHQNEAQFRELINSPDSGPSHAPTGQPTVGQAPPAGAGGQSTLTVTSSEKEAIDRLKALGFPEQMAIQAYFAFDKNEELAANFLLSDQ</sequence>
<dbReference type="GO" id="GO:0043161">
    <property type="term" value="P:proteasome-mediated ubiquitin-dependent protein catabolic process"/>
    <property type="evidence" value="ECO:0007669"/>
    <property type="project" value="UniProtKB-UniRule"/>
</dbReference>
<keyword evidence="1" id="KW-0677">Repeat</keyword>
<dbReference type="InterPro" id="IPR004806">
    <property type="entry name" value="Rad23"/>
</dbReference>
<dbReference type="Pfam" id="PF00240">
    <property type="entry name" value="ubiquitin"/>
    <property type="match status" value="1"/>
</dbReference>
<feature type="region of interest" description="Disordered" evidence="6">
    <location>
        <begin position="80"/>
        <end position="124"/>
    </location>
</feature>
<proteinExistence type="inferred from homology"/>
<name>A0AAV7JC62_9METZ</name>
<dbReference type="EMBL" id="JAKMXF010000356">
    <property type="protein sequence ID" value="KAI6646338.1"/>
    <property type="molecule type" value="Genomic_DNA"/>
</dbReference>
<dbReference type="PRINTS" id="PR01839">
    <property type="entry name" value="RAD23PROTEIN"/>
</dbReference>
<dbReference type="FunFam" id="3.10.20.90:FF:000254">
    <property type="entry name" value="UV excision repair protein Rad23"/>
    <property type="match status" value="1"/>
</dbReference>
<keyword evidence="2 5" id="KW-0227">DNA damage</keyword>
<dbReference type="PROSITE" id="PS50053">
    <property type="entry name" value="UBIQUITIN_2"/>
    <property type="match status" value="1"/>
</dbReference>
<dbReference type="GO" id="GO:0005654">
    <property type="term" value="C:nucleoplasm"/>
    <property type="evidence" value="ECO:0007669"/>
    <property type="project" value="TreeGrafter"/>
</dbReference>
<evidence type="ECO:0000256" key="6">
    <source>
        <dbReference type="SAM" id="MobiDB-lite"/>
    </source>
</evidence>
<dbReference type="SUPFAM" id="SSF101238">
    <property type="entry name" value="XPC-binding domain"/>
    <property type="match status" value="1"/>
</dbReference>
<organism evidence="9 10">
    <name type="scientific">Oopsacas minuta</name>
    <dbReference type="NCBI Taxonomy" id="111878"/>
    <lineage>
        <taxon>Eukaryota</taxon>
        <taxon>Metazoa</taxon>
        <taxon>Porifera</taxon>
        <taxon>Hexactinellida</taxon>
        <taxon>Hexasterophora</taxon>
        <taxon>Lyssacinosida</taxon>
        <taxon>Leucopsacidae</taxon>
        <taxon>Oopsacas</taxon>
    </lineage>
</organism>
<dbReference type="SUPFAM" id="SSF54236">
    <property type="entry name" value="Ubiquitin-like"/>
    <property type="match status" value="1"/>
</dbReference>
<evidence type="ECO:0000256" key="5">
    <source>
        <dbReference type="RuleBase" id="RU367049"/>
    </source>
</evidence>
<dbReference type="SUPFAM" id="SSF46934">
    <property type="entry name" value="UBA-like"/>
    <property type="match status" value="1"/>
</dbReference>
<dbReference type="InterPro" id="IPR009060">
    <property type="entry name" value="UBA-like_sf"/>
</dbReference>
<dbReference type="GO" id="GO:0005829">
    <property type="term" value="C:cytosol"/>
    <property type="evidence" value="ECO:0007669"/>
    <property type="project" value="TreeGrafter"/>
</dbReference>
<dbReference type="InterPro" id="IPR006636">
    <property type="entry name" value="STI1_HS-bd"/>
</dbReference>
<dbReference type="InterPro" id="IPR036353">
    <property type="entry name" value="XPC-bd_sf"/>
</dbReference>
<evidence type="ECO:0000313" key="10">
    <source>
        <dbReference type="Proteomes" id="UP001165289"/>
    </source>
</evidence>
<reference evidence="9 10" key="1">
    <citation type="journal article" date="2023" name="BMC Biol.">
        <title>The compact genome of the sponge Oopsacas minuta (Hexactinellida) is lacking key metazoan core genes.</title>
        <authorList>
            <person name="Santini S."/>
            <person name="Schenkelaars Q."/>
            <person name="Jourda C."/>
            <person name="Duchesne M."/>
            <person name="Belahbib H."/>
            <person name="Rocher C."/>
            <person name="Selva M."/>
            <person name="Riesgo A."/>
            <person name="Vervoort M."/>
            <person name="Leys S.P."/>
            <person name="Kodjabachian L."/>
            <person name="Le Bivic A."/>
            <person name="Borchiellini C."/>
            <person name="Claverie J.M."/>
            <person name="Renard E."/>
        </authorList>
    </citation>
    <scope>NUCLEOTIDE SEQUENCE [LARGE SCALE GENOMIC DNA]</scope>
    <source>
        <strain evidence="9">SPO-2</strain>
    </source>
</reference>
<keyword evidence="5" id="KW-0963">Cytoplasm</keyword>
<evidence type="ECO:0000259" key="7">
    <source>
        <dbReference type="PROSITE" id="PS50030"/>
    </source>
</evidence>
<evidence type="ECO:0000256" key="2">
    <source>
        <dbReference type="ARBA" id="ARBA00022763"/>
    </source>
</evidence>
<dbReference type="InterPro" id="IPR029071">
    <property type="entry name" value="Ubiquitin-like_domsf"/>
</dbReference>
<feature type="domain" description="UBA" evidence="7">
    <location>
        <begin position="282"/>
        <end position="322"/>
    </location>
</feature>
<dbReference type="SMART" id="SM00213">
    <property type="entry name" value="UBQ"/>
    <property type="match status" value="1"/>
</dbReference>
<dbReference type="FunFam" id="1.10.8.10:FF:000002">
    <property type="entry name" value="UV excision repair protein RAD23 homolog"/>
    <property type="match status" value="1"/>
</dbReference>
<dbReference type="InterPro" id="IPR015940">
    <property type="entry name" value="UBA"/>
</dbReference>
<comment type="subcellular location">
    <subcellularLocation>
        <location evidence="5">Nucleus</location>
    </subcellularLocation>
    <subcellularLocation>
        <location evidence="5">Cytoplasm</location>
    </subcellularLocation>
</comment>
<feature type="region of interest" description="Disordered" evidence="6">
    <location>
        <begin position="247"/>
        <end position="277"/>
    </location>
</feature>
<protein>
    <recommendedName>
        <fullName evidence="5">UV excision repair protein RAD23</fullName>
    </recommendedName>
</protein>
<evidence type="ECO:0000259" key="8">
    <source>
        <dbReference type="PROSITE" id="PS50053"/>
    </source>
</evidence>
<evidence type="ECO:0000256" key="4">
    <source>
        <dbReference type="ARBA" id="ARBA00023242"/>
    </source>
</evidence>
<dbReference type="CDD" id="cd01805">
    <property type="entry name" value="Ubl_Rad23"/>
    <property type="match status" value="1"/>
</dbReference>
<keyword evidence="4 5" id="KW-0539">Nucleus</keyword>
<dbReference type="GO" id="GO:0043130">
    <property type="term" value="F:ubiquitin binding"/>
    <property type="evidence" value="ECO:0007669"/>
    <property type="project" value="UniProtKB-UniRule"/>
</dbReference>
<feature type="domain" description="Ubiquitin-like" evidence="8">
    <location>
        <begin position="2"/>
        <end position="79"/>
    </location>
</feature>
<feature type="compositionally biased region" description="Pro residues" evidence="6">
    <location>
        <begin position="80"/>
        <end position="101"/>
    </location>
</feature>
<keyword evidence="3 5" id="KW-0234">DNA repair</keyword>
<gene>
    <name evidence="9" type="ORF">LOD99_9290</name>
</gene>
<dbReference type="PANTHER" id="PTHR10621">
    <property type="entry name" value="UV EXCISION REPAIR PROTEIN RAD23"/>
    <property type="match status" value="1"/>
</dbReference>
<dbReference type="Pfam" id="PF09280">
    <property type="entry name" value="XPC-binding"/>
    <property type="match status" value="1"/>
</dbReference>
<evidence type="ECO:0000256" key="3">
    <source>
        <dbReference type="ARBA" id="ARBA00023204"/>
    </source>
</evidence>
<dbReference type="SMART" id="SM00165">
    <property type="entry name" value="UBA"/>
    <property type="match status" value="2"/>
</dbReference>
<dbReference type="GO" id="GO:0070628">
    <property type="term" value="F:proteasome binding"/>
    <property type="evidence" value="ECO:0007669"/>
    <property type="project" value="TreeGrafter"/>
</dbReference>
<comment type="similarity">
    <text evidence="5">Belongs to the RAD23 family.</text>
</comment>
<dbReference type="Proteomes" id="UP001165289">
    <property type="component" value="Unassembled WGS sequence"/>
</dbReference>
<dbReference type="Pfam" id="PF00627">
    <property type="entry name" value="UBA"/>
    <property type="match status" value="1"/>
</dbReference>
<accession>A0AAV7JC62</accession>
<dbReference type="Gene3D" id="1.10.8.10">
    <property type="entry name" value="DNA helicase RuvA subunit, C-terminal domain"/>
    <property type="match status" value="1"/>
</dbReference>
<dbReference type="PANTHER" id="PTHR10621:SF0">
    <property type="entry name" value="UV EXCISION REPAIR PROTEIN RAD23"/>
    <property type="match status" value="1"/>
</dbReference>
<dbReference type="AlphaFoldDB" id="A0AAV7JC62"/>
<dbReference type="PROSITE" id="PS50030">
    <property type="entry name" value="UBA"/>
    <property type="match status" value="1"/>
</dbReference>
<dbReference type="SMART" id="SM00727">
    <property type="entry name" value="STI1"/>
    <property type="match status" value="1"/>
</dbReference>
<evidence type="ECO:0000256" key="1">
    <source>
        <dbReference type="ARBA" id="ARBA00022737"/>
    </source>
</evidence>
<dbReference type="GO" id="GO:0006289">
    <property type="term" value="P:nucleotide-excision repair"/>
    <property type="evidence" value="ECO:0007669"/>
    <property type="project" value="UniProtKB-UniRule"/>
</dbReference>
<dbReference type="GO" id="GO:0031593">
    <property type="term" value="F:polyubiquitin modification-dependent protein binding"/>
    <property type="evidence" value="ECO:0007669"/>
    <property type="project" value="UniProtKB-UniRule"/>
</dbReference>
<feature type="compositionally biased region" description="Low complexity" evidence="6">
    <location>
        <begin position="260"/>
        <end position="270"/>
    </location>
</feature>
<dbReference type="Gene3D" id="1.10.10.540">
    <property type="entry name" value="XPC-binding domain"/>
    <property type="match status" value="1"/>
</dbReference>
<dbReference type="Gene3D" id="3.10.20.90">
    <property type="entry name" value="Phosphatidylinositol 3-kinase Catalytic Subunit, Chain A, domain 1"/>
    <property type="match status" value="1"/>
</dbReference>
<dbReference type="CDD" id="cd14380">
    <property type="entry name" value="UBA2_Rad23"/>
    <property type="match status" value="1"/>
</dbReference>
<evidence type="ECO:0000313" key="9">
    <source>
        <dbReference type="EMBL" id="KAI6646338.1"/>
    </source>
</evidence>
<dbReference type="GO" id="GO:0003684">
    <property type="term" value="F:damaged DNA binding"/>
    <property type="evidence" value="ECO:0007669"/>
    <property type="project" value="UniProtKB-UniRule"/>
</dbReference>
<dbReference type="InterPro" id="IPR015360">
    <property type="entry name" value="XPC-bd"/>
</dbReference>
<comment type="caution">
    <text evidence="9">The sequence shown here is derived from an EMBL/GenBank/DDBJ whole genome shotgun (WGS) entry which is preliminary data.</text>
</comment>